<gene>
    <name evidence="1" type="ORF">GLOINDRAFT_22379</name>
</gene>
<evidence type="ECO:0000313" key="1">
    <source>
        <dbReference type="EMBL" id="ESA16847.1"/>
    </source>
</evidence>
<name>U9UAX9_RHIID</name>
<organism evidence="1">
    <name type="scientific">Rhizophagus irregularis (strain DAOM 181602 / DAOM 197198 / MUCL 43194)</name>
    <name type="common">Arbuscular mycorrhizal fungus</name>
    <name type="synonym">Glomus intraradices</name>
    <dbReference type="NCBI Taxonomy" id="747089"/>
    <lineage>
        <taxon>Eukaryota</taxon>
        <taxon>Fungi</taxon>
        <taxon>Fungi incertae sedis</taxon>
        <taxon>Mucoromycota</taxon>
        <taxon>Glomeromycotina</taxon>
        <taxon>Glomeromycetes</taxon>
        <taxon>Glomerales</taxon>
        <taxon>Glomeraceae</taxon>
        <taxon>Rhizophagus</taxon>
    </lineage>
</organism>
<sequence>MYMTVLSINSENNEIDRFLNGAANYQIPSKLCQLFASILLFCDIQELNTFKLFHDHKNNLNEDFIYRQTN</sequence>
<dbReference type="HOGENOM" id="CLU_2759078_0_0_1"/>
<accession>U9UAX9</accession>
<dbReference type="AlphaFoldDB" id="U9UAX9"/>
<reference evidence="1" key="1">
    <citation type="submission" date="2013-07" db="EMBL/GenBank/DDBJ databases">
        <title>The genome of an arbuscular mycorrhizal fungus provides insights into the evolution of the oldest plant symbiosis.</title>
        <authorList>
            <consortium name="DOE Joint Genome Institute"/>
            <person name="Tisserant E."/>
            <person name="Malbreil M."/>
            <person name="Kuo A."/>
            <person name="Kohler A."/>
            <person name="Symeonidi A."/>
            <person name="Balestrini R."/>
            <person name="Charron P."/>
            <person name="Duensing N."/>
            <person name="Frei-dit-Frey N."/>
            <person name="Gianinazzi-Pearson V."/>
            <person name="Gilbert B."/>
            <person name="Handa Y."/>
            <person name="Hijri M."/>
            <person name="Kaul R."/>
            <person name="Kawaguchi M."/>
            <person name="Krajinski F."/>
            <person name="Lammers P."/>
            <person name="Lapierre D."/>
            <person name="Masclaux F.G."/>
            <person name="Murat C."/>
            <person name="Morin E."/>
            <person name="Ndikumana S."/>
            <person name="Pagni M."/>
            <person name="Petitpierre D."/>
            <person name="Requena N."/>
            <person name="Rosikiewicz P."/>
            <person name="Riley R."/>
            <person name="Saito K."/>
            <person name="San Clemente H."/>
            <person name="Shapiro H."/>
            <person name="van Tuinen D."/>
            <person name="Becard G."/>
            <person name="Bonfante P."/>
            <person name="Paszkowski U."/>
            <person name="Shachar-Hill Y."/>
            <person name="Young J.P."/>
            <person name="Sanders I.R."/>
            <person name="Henrissat B."/>
            <person name="Rensing S.A."/>
            <person name="Grigoriev I.V."/>
            <person name="Corradi N."/>
            <person name="Roux C."/>
            <person name="Martin F."/>
        </authorList>
    </citation>
    <scope>NUCLEOTIDE SEQUENCE</scope>
    <source>
        <strain evidence="1">DAOM 197198</strain>
    </source>
</reference>
<protein>
    <submittedName>
        <fullName evidence="1">Uncharacterized protein</fullName>
    </submittedName>
</protein>
<dbReference type="EMBL" id="KI280678">
    <property type="protein sequence ID" value="ESA16847.1"/>
    <property type="molecule type" value="Genomic_DNA"/>
</dbReference>
<proteinExistence type="predicted"/>